<dbReference type="AlphaFoldDB" id="A0AAD4K9D9"/>
<dbReference type="Proteomes" id="UP001200034">
    <property type="component" value="Unassembled WGS sequence"/>
</dbReference>
<proteinExistence type="inferred from homology"/>
<dbReference type="InterPro" id="IPR001270">
    <property type="entry name" value="ClpA/B"/>
</dbReference>
<dbReference type="GO" id="GO:0005737">
    <property type="term" value="C:cytoplasm"/>
    <property type="evidence" value="ECO:0007669"/>
    <property type="project" value="UniProtKB-ARBA"/>
</dbReference>
<dbReference type="EMBL" id="JAJJHW010000095">
    <property type="protein sequence ID" value="KAH8386704.1"/>
    <property type="molecule type" value="Genomic_DNA"/>
</dbReference>
<dbReference type="GO" id="GO:0005524">
    <property type="term" value="F:ATP binding"/>
    <property type="evidence" value="ECO:0007669"/>
    <property type="project" value="InterPro"/>
</dbReference>
<keyword evidence="5" id="KW-1185">Reference proteome</keyword>
<dbReference type="InterPro" id="IPR010448">
    <property type="entry name" value="Torsin"/>
</dbReference>
<organism evidence="4 5">
    <name type="scientific">Drosophila rubida</name>
    <dbReference type="NCBI Taxonomy" id="30044"/>
    <lineage>
        <taxon>Eukaryota</taxon>
        <taxon>Metazoa</taxon>
        <taxon>Ecdysozoa</taxon>
        <taxon>Arthropoda</taxon>
        <taxon>Hexapoda</taxon>
        <taxon>Insecta</taxon>
        <taxon>Pterygota</taxon>
        <taxon>Neoptera</taxon>
        <taxon>Endopterygota</taxon>
        <taxon>Diptera</taxon>
        <taxon>Brachycera</taxon>
        <taxon>Muscomorpha</taxon>
        <taxon>Ephydroidea</taxon>
        <taxon>Drosophilidae</taxon>
        <taxon>Drosophila</taxon>
    </lineage>
</organism>
<dbReference type="GO" id="GO:0071218">
    <property type="term" value="P:cellular response to misfolded protein"/>
    <property type="evidence" value="ECO:0007669"/>
    <property type="project" value="TreeGrafter"/>
</dbReference>
<dbReference type="InterPro" id="IPR027417">
    <property type="entry name" value="P-loop_NTPase"/>
</dbReference>
<evidence type="ECO:0000256" key="2">
    <source>
        <dbReference type="SAM" id="SignalP"/>
    </source>
</evidence>
<keyword evidence="2" id="KW-0732">Signal</keyword>
<comment type="caution">
    <text evidence="4">The sequence shown here is derived from an EMBL/GenBank/DDBJ whole genome shotgun (WGS) entry which is preliminary data.</text>
</comment>
<comment type="similarity">
    <text evidence="1">Belongs to the ClpA/ClpB family. Torsin subfamily.</text>
</comment>
<evidence type="ECO:0000259" key="3">
    <source>
        <dbReference type="SMART" id="SM00382"/>
    </source>
</evidence>
<dbReference type="SMART" id="SM00382">
    <property type="entry name" value="AAA"/>
    <property type="match status" value="1"/>
</dbReference>
<name>A0AAD4K9D9_9MUSC</name>
<feature type="chain" id="PRO_5042217475" description="AAA+ ATPase domain-containing protein" evidence="2">
    <location>
        <begin position="29"/>
        <end position="348"/>
    </location>
</feature>
<dbReference type="InterPro" id="IPR003593">
    <property type="entry name" value="AAA+_ATPase"/>
</dbReference>
<accession>A0AAD4K9D9</accession>
<dbReference type="PRINTS" id="PR00300">
    <property type="entry name" value="CLPPROTEASEA"/>
</dbReference>
<reference evidence="4" key="1">
    <citation type="journal article" date="2021" name="Mol. Ecol. Resour.">
        <title>Phylogenomic analyses of the genus Drosophila reveals genomic signals of climate adaptation.</title>
        <authorList>
            <person name="Li F."/>
            <person name="Rane R.V."/>
            <person name="Luria V."/>
            <person name="Xiong Z."/>
            <person name="Chen J."/>
            <person name="Li Z."/>
            <person name="Catullo R.A."/>
            <person name="Griffin P.C."/>
            <person name="Schiffer M."/>
            <person name="Pearce S."/>
            <person name="Lee S.F."/>
            <person name="McElroy K."/>
            <person name="Stocker A."/>
            <person name="Shirriffs J."/>
            <person name="Cockerell F."/>
            <person name="Coppin C."/>
            <person name="Sgro C.M."/>
            <person name="Karger A."/>
            <person name="Cain J.W."/>
            <person name="Weber J.A."/>
            <person name="Santpere G."/>
            <person name="Kirschner M.W."/>
            <person name="Hoffmann A.A."/>
            <person name="Oakeshott J.G."/>
            <person name="Zhang G."/>
        </authorList>
    </citation>
    <scope>NUCLEOTIDE SEQUENCE</scope>
    <source>
        <strain evidence="4">BGI-SZ-2011g</strain>
    </source>
</reference>
<sequence>MNSCKMAMRNYFKLLYCIWLVQLTPSSCLEPLTTIGLAAGIGTAGFAYFKSGVLCKFTECCDSRSVPANIATLEKSLAETVFGQHMVQQHVVAALVAHLSANSPSRKPLVMSFHGTPGTGKSFVADQIAKALYAEGLQSKYVHKYMGRADFSHPGRINEYKERINREVRESIKDCARSLFIFDEVDKMPPGVFDTLTSLIDYAGHAKDADYTKAIFIFLSNTAGVRISDHLAELMKRGKRREDTRLSDFEEMLKSSAYNMEGGLKMTNMIDAHVIDHYIPFLALEKAHIVQCVEVEFLRWGVFPSQQQTDVVINSAVSYEPVHSLFAISGCKTIEKKVAMVVNEHRNS</sequence>
<dbReference type="PANTHER" id="PTHR10760:SF2">
    <property type="entry name" value="LD13476P-RELATED"/>
    <property type="match status" value="1"/>
</dbReference>
<dbReference type="PANTHER" id="PTHR10760">
    <property type="entry name" value="TORSIN"/>
    <property type="match status" value="1"/>
</dbReference>
<evidence type="ECO:0000313" key="5">
    <source>
        <dbReference type="Proteomes" id="UP001200034"/>
    </source>
</evidence>
<dbReference type="SUPFAM" id="SSF52540">
    <property type="entry name" value="P-loop containing nucleoside triphosphate hydrolases"/>
    <property type="match status" value="1"/>
</dbReference>
<feature type="domain" description="AAA+ ATPase" evidence="3">
    <location>
        <begin position="107"/>
        <end position="248"/>
    </location>
</feature>
<dbReference type="GO" id="GO:0016887">
    <property type="term" value="F:ATP hydrolysis activity"/>
    <property type="evidence" value="ECO:0007669"/>
    <property type="project" value="InterPro"/>
</dbReference>
<dbReference type="GO" id="GO:0012505">
    <property type="term" value="C:endomembrane system"/>
    <property type="evidence" value="ECO:0007669"/>
    <property type="project" value="UniProtKB-ARBA"/>
</dbReference>
<protein>
    <recommendedName>
        <fullName evidence="3">AAA+ ATPase domain-containing protein</fullName>
    </recommendedName>
</protein>
<gene>
    <name evidence="4" type="ORF">KR093_002113</name>
</gene>
<evidence type="ECO:0000256" key="1">
    <source>
        <dbReference type="ARBA" id="ARBA00006235"/>
    </source>
</evidence>
<dbReference type="Gene3D" id="3.40.50.300">
    <property type="entry name" value="P-loop containing nucleotide triphosphate hydrolases"/>
    <property type="match status" value="1"/>
</dbReference>
<feature type="signal peptide" evidence="2">
    <location>
        <begin position="1"/>
        <end position="28"/>
    </location>
</feature>
<evidence type="ECO:0000313" key="4">
    <source>
        <dbReference type="EMBL" id="KAH8386704.1"/>
    </source>
</evidence>
<dbReference type="Pfam" id="PF06309">
    <property type="entry name" value="Torsin"/>
    <property type="match status" value="1"/>
</dbReference>